<feature type="signal peptide" evidence="1">
    <location>
        <begin position="1"/>
        <end position="19"/>
    </location>
</feature>
<organism evidence="2 3">
    <name type="scientific">Oikopleura dioica</name>
    <name type="common">Tunicate</name>
    <dbReference type="NCBI Taxonomy" id="34765"/>
    <lineage>
        <taxon>Eukaryota</taxon>
        <taxon>Metazoa</taxon>
        <taxon>Chordata</taxon>
        <taxon>Tunicata</taxon>
        <taxon>Appendicularia</taxon>
        <taxon>Copelata</taxon>
        <taxon>Oikopleuridae</taxon>
        <taxon>Oikopleura</taxon>
    </lineage>
</organism>
<protein>
    <submittedName>
        <fullName evidence="2">Oidioi.mRNA.OKI2018_I69.XSR.g16181.t1.cds</fullName>
    </submittedName>
</protein>
<evidence type="ECO:0000256" key="1">
    <source>
        <dbReference type="SAM" id="SignalP"/>
    </source>
</evidence>
<dbReference type="Proteomes" id="UP001158576">
    <property type="component" value="Chromosome XSR"/>
</dbReference>
<keyword evidence="3" id="KW-1185">Reference proteome</keyword>
<dbReference type="EMBL" id="OU015569">
    <property type="protein sequence ID" value="CAG5099023.1"/>
    <property type="molecule type" value="Genomic_DNA"/>
</dbReference>
<reference evidence="2 3" key="1">
    <citation type="submission" date="2021-04" db="EMBL/GenBank/DDBJ databases">
        <authorList>
            <person name="Bliznina A."/>
        </authorList>
    </citation>
    <scope>NUCLEOTIDE SEQUENCE [LARGE SCALE GENOMIC DNA]</scope>
</reference>
<evidence type="ECO:0000313" key="3">
    <source>
        <dbReference type="Proteomes" id="UP001158576"/>
    </source>
</evidence>
<name>A0ABN7SJA9_OIKDI</name>
<sequence length="489" mass="56255">MQIINFLFLLGSFLQRSNACRVLCGGIIGRKRRETQVEEEEKVRTEGKVKETFWGCAPWWAQISLCLKVYYRGFKKEVSESQFYRVASRTCDEFCIASIDSEKCADCWSSIAKNSFQLYDIYCNWSMKEEQCPGARNTTQYSFFEYKETIERCIQTYVPAHVDATEPEIASSKPVSIKDRKIRKKCEFKKSDIDIVWDESFPSQKFPQVSSIPHMNRRQISEIVTDFKHKSGSIARNSETMQNDAVRPQKGLLYVDSQAIDLYEQLIGNDWKESHDHLFGSRRQERRRRQISKQDSPNLQLGLHFPCMIKNLSLVSYPNDVTSGAQNLARMAYGSATVDGLNNKFFVSIPKPEPIEEAVGMLFDAANSGLERQRFLEEQSYQALEFEIDYGEGCFFDATRIKARMEPVVRTSCTDDQLNETICSEFEVCVTKKRVSTRNKEEFIIRSKCLTREKSQCPEAMGSWSLESPSGAAFCCCKGQRCNRENCTL</sequence>
<proteinExistence type="predicted"/>
<keyword evidence="1" id="KW-0732">Signal</keyword>
<evidence type="ECO:0000313" key="2">
    <source>
        <dbReference type="EMBL" id="CAG5099023.1"/>
    </source>
</evidence>
<gene>
    <name evidence="2" type="ORF">OKIOD_LOCUS7739</name>
</gene>
<feature type="chain" id="PRO_5046884895" evidence="1">
    <location>
        <begin position="20"/>
        <end position="489"/>
    </location>
</feature>
<accession>A0ABN7SJA9</accession>